<proteinExistence type="predicted"/>
<organism evidence="1">
    <name type="scientific">Pinguiococcus pyrenoidosus</name>
    <dbReference type="NCBI Taxonomy" id="172671"/>
    <lineage>
        <taxon>Eukaryota</taxon>
        <taxon>Sar</taxon>
        <taxon>Stramenopiles</taxon>
        <taxon>Ochrophyta</taxon>
        <taxon>Pinguiophyceae</taxon>
        <taxon>Pinguiochrysidales</taxon>
        <taxon>Pinguiochrysidaceae</taxon>
        <taxon>Pinguiococcus</taxon>
    </lineage>
</organism>
<accession>A0A6U0UG22</accession>
<protein>
    <submittedName>
        <fullName evidence="1">Uncharacterized protein</fullName>
    </submittedName>
</protein>
<evidence type="ECO:0000313" key="1">
    <source>
        <dbReference type="EMBL" id="CAD8255057.1"/>
    </source>
</evidence>
<evidence type="ECO:0000313" key="2">
    <source>
        <dbReference type="EMBL" id="CAD8255059.1"/>
    </source>
</evidence>
<gene>
    <name evidence="1" type="ORF">PPYR1160_LOCUS4549</name>
    <name evidence="2" type="ORF">PPYR1160_LOCUS4551</name>
</gene>
<dbReference type="AlphaFoldDB" id="A0A6U0UG22"/>
<dbReference type="EMBL" id="HBEA01005938">
    <property type="protein sequence ID" value="CAD8255059.1"/>
    <property type="molecule type" value="Transcribed_RNA"/>
</dbReference>
<sequence>MEERKASEARFRLFDSIAPVIPSFLSDVAMCLTLQEQVHVFQLVSKDFAAAFPRFMPLLHHQKPGLSPILEQLMIENGRENFDHEIPWDVTEGEELIYTDPKLHCTIRLTGAAGEKLVQLEGRLLPDEQKL</sequence>
<name>A0A6U0UG22_9STRA</name>
<reference evidence="1" key="1">
    <citation type="submission" date="2021-01" db="EMBL/GenBank/DDBJ databases">
        <authorList>
            <person name="Corre E."/>
            <person name="Pelletier E."/>
            <person name="Niang G."/>
            <person name="Scheremetjew M."/>
            <person name="Finn R."/>
            <person name="Kale V."/>
            <person name="Holt S."/>
            <person name="Cochrane G."/>
            <person name="Meng A."/>
            <person name="Brown T."/>
            <person name="Cohen L."/>
        </authorList>
    </citation>
    <scope>NUCLEOTIDE SEQUENCE</scope>
    <source>
        <strain evidence="1">CCMP2078</strain>
    </source>
</reference>
<dbReference type="EMBL" id="HBEA01005936">
    <property type="protein sequence ID" value="CAD8255057.1"/>
    <property type="molecule type" value="Transcribed_RNA"/>
</dbReference>